<name>A0A4U3MA46_9ACTN</name>
<organism evidence="1 2">
    <name type="scientific">Herbidospora galbida</name>
    <dbReference type="NCBI Taxonomy" id="2575442"/>
    <lineage>
        <taxon>Bacteria</taxon>
        <taxon>Bacillati</taxon>
        <taxon>Actinomycetota</taxon>
        <taxon>Actinomycetes</taxon>
        <taxon>Streptosporangiales</taxon>
        <taxon>Streptosporangiaceae</taxon>
        <taxon>Herbidospora</taxon>
    </lineage>
</organism>
<comment type="caution">
    <text evidence="1">The sequence shown here is derived from an EMBL/GenBank/DDBJ whole genome shotgun (WGS) entry which is preliminary data.</text>
</comment>
<dbReference type="OrthoDB" id="3515039at2"/>
<protein>
    <submittedName>
        <fullName evidence="1">Uncharacterized protein</fullName>
    </submittedName>
</protein>
<dbReference type="Proteomes" id="UP000308705">
    <property type="component" value="Unassembled WGS sequence"/>
</dbReference>
<keyword evidence="2" id="KW-1185">Reference proteome</keyword>
<dbReference type="AlphaFoldDB" id="A0A4U3MA46"/>
<dbReference type="EMBL" id="SZQA01000029">
    <property type="protein sequence ID" value="TKK85212.1"/>
    <property type="molecule type" value="Genomic_DNA"/>
</dbReference>
<proteinExistence type="predicted"/>
<evidence type="ECO:0000313" key="1">
    <source>
        <dbReference type="EMBL" id="TKK85212.1"/>
    </source>
</evidence>
<sequence length="64" mass="6857">MPDRYPKVLSPGRTIMIGKTWFVEKKGQPSGSATIFGQLVNPGEPATLNMLLATPGGRVAWTAD</sequence>
<dbReference type="RefSeq" id="WP_137249776.1">
    <property type="nucleotide sequence ID" value="NZ_SZQA01000029.1"/>
</dbReference>
<evidence type="ECO:0000313" key="2">
    <source>
        <dbReference type="Proteomes" id="UP000308705"/>
    </source>
</evidence>
<gene>
    <name evidence="1" type="ORF">FDA94_26430</name>
</gene>
<reference evidence="1 2" key="1">
    <citation type="submission" date="2019-04" db="EMBL/GenBank/DDBJ databases">
        <title>Herbidospora sp. NEAU-GS14.nov., a novel actinomycete isolated from soil.</title>
        <authorList>
            <person name="Han L."/>
        </authorList>
    </citation>
    <scope>NUCLEOTIDE SEQUENCE [LARGE SCALE GENOMIC DNA]</scope>
    <source>
        <strain evidence="1 2">NEAU-GS14</strain>
    </source>
</reference>
<accession>A0A4U3MA46</accession>